<comment type="caution">
    <text evidence="1">The sequence shown here is derived from an EMBL/GenBank/DDBJ whole genome shotgun (WGS) entry which is preliminary data.</text>
</comment>
<proteinExistence type="predicted"/>
<dbReference type="Proteomes" id="UP000195402">
    <property type="component" value="Unassembled WGS sequence"/>
</dbReference>
<keyword evidence="2" id="KW-1185">Reference proteome</keyword>
<accession>A0A200PTG5</accession>
<dbReference type="EMBL" id="MVGT01004078">
    <property type="protein sequence ID" value="OVA01475.1"/>
    <property type="molecule type" value="Genomic_DNA"/>
</dbReference>
<organism evidence="1 2">
    <name type="scientific">Macleaya cordata</name>
    <name type="common">Five-seeded plume-poppy</name>
    <name type="synonym">Bocconia cordata</name>
    <dbReference type="NCBI Taxonomy" id="56857"/>
    <lineage>
        <taxon>Eukaryota</taxon>
        <taxon>Viridiplantae</taxon>
        <taxon>Streptophyta</taxon>
        <taxon>Embryophyta</taxon>
        <taxon>Tracheophyta</taxon>
        <taxon>Spermatophyta</taxon>
        <taxon>Magnoliopsida</taxon>
        <taxon>Ranunculales</taxon>
        <taxon>Papaveraceae</taxon>
        <taxon>Papaveroideae</taxon>
        <taxon>Macleaya</taxon>
    </lineage>
</organism>
<evidence type="ECO:0000313" key="1">
    <source>
        <dbReference type="EMBL" id="OVA01475.1"/>
    </source>
</evidence>
<protein>
    <submittedName>
        <fullName evidence="1">Uncharacterized protein</fullName>
    </submittedName>
</protein>
<dbReference type="InParanoid" id="A0A200PTG5"/>
<reference evidence="1 2" key="1">
    <citation type="journal article" date="2017" name="Mol. Plant">
        <title>The Genome of Medicinal Plant Macleaya cordata Provides New Insights into Benzylisoquinoline Alkaloids Metabolism.</title>
        <authorList>
            <person name="Liu X."/>
            <person name="Liu Y."/>
            <person name="Huang P."/>
            <person name="Ma Y."/>
            <person name="Qing Z."/>
            <person name="Tang Q."/>
            <person name="Cao H."/>
            <person name="Cheng P."/>
            <person name="Zheng Y."/>
            <person name="Yuan Z."/>
            <person name="Zhou Y."/>
            <person name="Liu J."/>
            <person name="Tang Z."/>
            <person name="Zhuo Y."/>
            <person name="Zhang Y."/>
            <person name="Yu L."/>
            <person name="Huang J."/>
            <person name="Yang P."/>
            <person name="Peng Q."/>
            <person name="Zhang J."/>
            <person name="Jiang W."/>
            <person name="Zhang Z."/>
            <person name="Lin K."/>
            <person name="Ro D.K."/>
            <person name="Chen X."/>
            <person name="Xiong X."/>
            <person name="Shang Y."/>
            <person name="Huang S."/>
            <person name="Zeng J."/>
        </authorList>
    </citation>
    <scope>NUCLEOTIDE SEQUENCE [LARGE SCALE GENOMIC DNA]</scope>
    <source>
        <strain evidence="2">cv. BLH2017</strain>
        <tissue evidence="1">Root</tissue>
    </source>
</reference>
<dbReference type="AlphaFoldDB" id="A0A200PTG5"/>
<name>A0A200PTG5_MACCD</name>
<sequence length="69" mass="8043">MDKPVTNPLVQVNKVNSLIYNDRKEWNEDLLDECFNPNVKHQIMQLRLPVTGEDVFRWTLTKNGCAAKN</sequence>
<evidence type="ECO:0000313" key="2">
    <source>
        <dbReference type="Proteomes" id="UP000195402"/>
    </source>
</evidence>
<gene>
    <name evidence="1" type="ORF">BVC80_505g11</name>
</gene>